<feature type="signal peptide" evidence="1">
    <location>
        <begin position="1"/>
        <end position="20"/>
    </location>
</feature>
<dbReference type="CDD" id="cd12811">
    <property type="entry name" value="MALA"/>
    <property type="match status" value="1"/>
</dbReference>
<evidence type="ECO:0000313" key="2">
    <source>
        <dbReference type="EMBL" id="KAK6540570.1"/>
    </source>
</evidence>
<dbReference type="SUPFAM" id="SSF63825">
    <property type="entry name" value="YWTD domain"/>
    <property type="match status" value="1"/>
</dbReference>
<protein>
    <submittedName>
        <fullName evidence="2">Uncharacterized protein</fullName>
    </submittedName>
</protein>
<gene>
    <name evidence="2" type="ORF">TWF694_009361</name>
</gene>
<proteinExistence type="predicted"/>
<keyword evidence="1" id="KW-0732">Signal</keyword>
<dbReference type="Proteomes" id="UP001365542">
    <property type="component" value="Unassembled WGS sequence"/>
</dbReference>
<name>A0AAV9XFN1_9PEZI</name>
<feature type="chain" id="PRO_5043720983" evidence="1">
    <location>
        <begin position="21"/>
        <end position="348"/>
    </location>
</feature>
<reference evidence="2 3" key="1">
    <citation type="submission" date="2019-10" db="EMBL/GenBank/DDBJ databases">
        <authorList>
            <person name="Palmer J.M."/>
        </authorList>
    </citation>
    <scope>NUCLEOTIDE SEQUENCE [LARGE SCALE GENOMIC DNA]</scope>
    <source>
        <strain evidence="2 3">TWF694</strain>
    </source>
</reference>
<dbReference type="EMBL" id="JAVHJO010000005">
    <property type="protein sequence ID" value="KAK6540570.1"/>
    <property type="molecule type" value="Genomic_DNA"/>
</dbReference>
<comment type="caution">
    <text evidence="2">The sequence shown here is derived from an EMBL/GenBank/DDBJ whole genome shotgun (WGS) entry which is preliminary data.</text>
</comment>
<dbReference type="InterPro" id="IPR054550">
    <property type="entry name" value="Mala_s_1-like"/>
</dbReference>
<keyword evidence="3" id="KW-1185">Reference proteome</keyword>
<evidence type="ECO:0000313" key="3">
    <source>
        <dbReference type="Proteomes" id="UP001365542"/>
    </source>
</evidence>
<accession>A0AAV9XFN1</accession>
<organism evidence="2 3">
    <name type="scientific">Orbilia ellipsospora</name>
    <dbReference type="NCBI Taxonomy" id="2528407"/>
    <lineage>
        <taxon>Eukaryota</taxon>
        <taxon>Fungi</taxon>
        <taxon>Dikarya</taxon>
        <taxon>Ascomycota</taxon>
        <taxon>Pezizomycotina</taxon>
        <taxon>Orbiliomycetes</taxon>
        <taxon>Orbiliales</taxon>
        <taxon>Orbiliaceae</taxon>
        <taxon>Orbilia</taxon>
    </lineage>
</organism>
<sequence length="348" mass="37626">MKIASITLLAASLLVSEIEATCPPVTGNLFIKQNGLFPENLDWDSDNCRLYLGSLFNATAVEYNPYTNKTHIITLPSVSFDPNYHVGGIDYDFRKKVVYIGADAGAAFNTNGADLTGMNRLIRYDPRRHQILYNIEMTPFQNMVKLRNGGQLVGGFQDMAEDVFGNTYFIATFGNAIAKVTPYGSVSVFYAQNPPPTVAGYSGIFSVGNTLVIADNSISGFVTFDTSRRRAHPVVVAPQCQPSGYVFSCDGFYAPPKYHGTIGLCSNDVQGIAVYQSLDGWASSKYLGLVSNNDPAVGNGFPTATVQITDSIYISEEYFFGTPPVPDLFPLIDITAQVASLVSAGPSC</sequence>
<evidence type="ECO:0000256" key="1">
    <source>
        <dbReference type="SAM" id="SignalP"/>
    </source>
</evidence>
<dbReference type="AlphaFoldDB" id="A0AAV9XFN1"/>